<sequence length="42" mass="4827">MELCCLFVILVSQSSLDSSLLHFLSVFFFVLFKVSVARSLWN</sequence>
<accession>A0A2P2MXY7</accession>
<reference evidence="2" key="1">
    <citation type="submission" date="2018-02" db="EMBL/GenBank/DDBJ databases">
        <title>Rhizophora mucronata_Transcriptome.</title>
        <authorList>
            <person name="Meera S.P."/>
            <person name="Sreeshan A."/>
            <person name="Augustine A."/>
        </authorList>
    </citation>
    <scope>NUCLEOTIDE SEQUENCE</scope>
    <source>
        <tissue evidence="2">Leaf</tissue>
    </source>
</reference>
<keyword evidence="1" id="KW-1133">Transmembrane helix</keyword>
<evidence type="ECO:0000256" key="1">
    <source>
        <dbReference type="SAM" id="Phobius"/>
    </source>
</evidence>
<dbReference type="AlphaFoldDB" id="A0A2P2MXY7"/>
<evidence type="ECO:0000313" key="2">
    <source>
        <dbReference type="EMBL" id="MBX35068.1"/>
    </source>
</evidence>
<keyword evidence="1" id="KW-0812">Transmembrane</keyword>
<keyword evidence="1" id="KW-0472">Membrane</keyword>
<proteinExistence type="predicted"/>
<dbReference type="EMBL" id="GGEC01054584">
    <property type="protein sequence ID" value="MBX35068.1"/>
    <property type="molecule type" value="Transcribed_RNA"/>
</dbReference>
<organism evidence="2">
    <name type="scientific">Rhizophora mucronata</name>
    <name type="common">Asiatic mangrove</name>
    <dbReference type="NCBI Taxonomy" id="61149"/>
    <lineage>
        <taxon>Eukaryota</taxon>
        <taxon>Viridiplantae</taxon>
        <taxon>Streptophyta</taxon>
        <taxon>Embryophyta</taxon>
        <taxon>Tracheophyta</taxon>
        <taxon>Spermatophyta</taxon>
        <taxon>Magnoliopsida</taxon>
        <taxon>eudicotyledons</taxon>
        <taxon>Gunneridae</taxon>
        <taxon>Pentapetalae</taxon>
        <taxon>rosids</taxon>
        <taxon>fabids</taxon>
        <taxon>Malpighiales</taxon>
        <taxon>Rhizophoraceae</taxon>
        <taxon>Rhizophora</taxon>
    </lineage>
</organism>
<protein>
    <submittedName>
        <fullName evidence="2">Uncharacterized protein</fullName>
    </submittedName>
</protein>
<name>A0A2P2MXY7_RHIMU</name>
<feature type="transmembrane region" description="Helical" evidence="1">
    <location>
        <begin position="24"/>
        <end position="41"/>
    </location>
</feature>